<dbReference type="Proteomes" id="UP001054945">
    <property type="component" value="Unassembled WGS sequence"/>
</dbReference>
<feature type="region of interest" description="Disordered" evidence="1">
    <location>
        <begin position="142"/>
        <end position="310"/>
    </location>
</feature>
<feature type="compositionally biased region" description="Acidic residues" evidence="1">
    <location>
        <begin position="258"/>
        <end position="275"/>
    </location>
</feature>
<feature type="compositionally biased region" description="Basic and acidic residues" evidence="1">
    <location>
        <begin position="90"/>
        <end position="107"/>
    </location>
</feature>
<sequence>MKTVAGIRIRNQTAVKENGERKDGRQMTILNQLKERNRSAGKQEFSLAKLESELKMLRSNILKNFVKKQVYRPSDRKQKTPVQRSTNITEFDKQNESRKFTSPENPDKYSANNIINYKNGKYFTFSTPIYNFIDSVQSNRTVSNSSASSVNDEQLNTVSKPETLKGNILIPQSDTSYSDKNNKISSSNSSPDSDVSQIPSLISASVGHVSVAQSDDGTSLSNRSESNATETNLKTSSESVSTRHTSCDSCLVTSSSTYEDEEEDEEEDEDQEACLDESFPQSVPHDTTQRMTIDCDEDVPSSGAGDDSESAMESILIRTASMNFNDKDGVESSTKRKSAPSDETIRKWLPVLVKTQEWISNYDDLIKALISTRALNIPNNQSQDLNSISTNNDIQIEPISLRQRNNHLRNSDNTTENQKKQLPDDVELEKLSTNQVLAQIGLSVLARERPIEMLMSSPKKSYSEAYRKILTLCGYGS</sequence>
<feature type="compositionally biased region" description="Low complexity" evidence="1">
    <location>
        <begin position="142"/>
        <end position="151"/>
    </location>
</feature>
<proteinExistence type="predicted"/>
<feature type="compositionally biased region" description="Polar residues" evidence="1">
    <location>
        <begin position="279"/>
        <end position="291"/>
    </location>
</feature>
<dbReference type="AlphaFoldDB" id="A0AAV4SLF7"/>
<feature type="compositionally biased region" description="Polar residues" evidence="1">
    <location>
        <begin position="211"/>
        <end position="257"/>
    </location>
</feature>
<feature type="compositionally biased region" description="Polar residues" evidence="1">
    <location>
        <begin position="80"/>
        <end position="89"/>
    </location>
</feature>
<comment type="caution">
    <text evidence="2">The sequence shown here is derived from an EMBL/GenBank/DDBJ whole genome shotgun (WGS) entry which is preliminary data.</text>
</comment>
<reference evidence="2 3" key="1">
    <citation type="submission" date="2021-06" db="EMBL/GenBank/DDBJ databases">
        <title>Caerostris extrusa draft genome.</title>
        <authorList>
            <person name="Kono N."/>
            <person name="Arakawa K."/>
        </authorList>
    </citation>
    <scope>NUCLEOTIDE SEQUENCE [LARGE SCALE GENOMIC DNA]</scope>
</reference>
<gene>
    <name evidence="2" type="ORF">CEXT_275981</name>
</gene>
<evidence type="ECO:0000313" key="2">
    <source>
        <dbReference type="EMBL" id="GIY34169.1"/>
    </source>
</evidence>
<name>A0AAV4SLF7_CAEEX</name>
<organism evidence="2 3">
    <name type="scientific">Caerostris extrusa</name>
    <name type="common">Bark spider</name>
    <name type="synonym">Caerostris bankana</name>
    <dbReference type="NCBI Taxonomy" id="172846"/>
    <lineage>
        <taxon>Eukaryota</taxon>
        <taxon>Metazoa</taxon>
        <taxon>Ecdysozoa</taxon>
        <taxon>Arthropoda</taxon>
        <taxon>Chelicerata</taxon>
        <taxon>Arachnida</taxon>
        <taxon>Araneae</taxon>
        <taxon>Araneomorphae</taxon>
        <taxon>Entelegynae</taxon>
        <taxon>Araneoidea</taxon>
        <taxon>Araneidae</taxon>
        <taxon>Caerostris</taxon>
    </lineage>
</organism>
<evidence type="ECO:0000256" key="1">
    <source>
        <dbReference type="SAM" id="MobiDB-lite"/>
    </source>
</evidence>
<protein>
    <submittedName>
        <fullName evidence="2">Uncharacterized protein</fullName>
    </submittedName>
</protein>
<evidence type="ECO:0000313" key="3">
    <source>
        <dbReference type="Proteomes" id="UP001054945"/>
    </source>
</evidence>
<accession>A0AAV4SLF7</accession>
<feature type="compositionally biased region" description="Low complexity" evidence="1">
    <location>
        <begin position="176"/>
        <end position="196"/>
    </location>
</feature>
<keyword evidence="3" id="KW-1185">Reference proteome</keyword>
<dbReference type="EMBL" id="BPLR01009738">
    <property type="protein sequence ID" value="GIY34169.1"/>
    <property type="molecule type" value="Genomic_DNA"/>
</dbReference>
<feature type="region of interest" description="Disordered" evidence="1">
    <location>
        <begin position="72"/>
        <end position="109"/>
    </location>
</feature>